<dbReference type="InterPro" id="IPR046259">
    <property type="entry name" value="DUF6292"/>
</dbReference>
<gene>
    <name evidence="3" type="ORF">CLV40_11142</name>
</gene>
<comment type="caution">
    <text evidence="3">The sequence shown here is derived from an EMBL/GenBank/DDBJ whole genome shotgun (WGS) entry which is preliminary data.</text>
</comment>
<dbReference type="AlphaFoldDB" id="A0A2S6GLG5"/>
<dbReference type="RefSeq" id="WP_245931418.1">
    <property type="nucleotide sequence ID" value="NZ_CP154825.1"/>
</dbReference>
<dbReference type="EMBL" id="PTIX01000011">
    <property type="protein sequence ID" value="PPK66078.1"/>
    <property type="molecule type" value="Genomic_DNA"/>
</dbReference>
<organism evidence="3 4">
    <name type="scientific">Actinokineospora auranticolor</name>
    <dbReference type="NCBI Taxonomy" id="155976"/>
    <lineage>
        <taxon>Bacteria</taxon>
        <taxon>Bacillati</taxon>
        <taxon>Actinomycetota</taxon>
        <taxon>Actinomycetes</taxon>
        <taxon>Pseudonocardiales</taxon>
        <taxon>Pseudonocardiaceae</taxon>
        <taxon>Actinokineospora</taxon>
    </lineage>
</organism>
<name>A0A2S6GLG5_9PSEU</name>
<reference evidence="3 4" key="1">
    <citation type="submission" date="2018-02" db="EMBL/GenBank/DDBJ databases">
        <title>Genomic Encyclopedia of Archaeal and Bacterial Type Strains, Phase II (KMG-II): from individual species to whole genera.</title>
        <authorList>
            <person name="Goeker M."/>
        </authorList>
    </citation>
    <scope>NUCLEOTIDE SEQUENCE [LARGE SCALE GENOMIC DNA]</scope>
    <source>
        <strain evidence="3 4">YU 961-1</strain>
    </source>
</reference>
<accession>A0A2S6GLG5</accession>
<dbReference type="Proteomes" id="UP000239203">
    <property type="component" value="Unassembled WGS sequence"/>
</dbReference>
<proteinExistence type="predicted"/>
<feature type="region of interest" description="Disordered" evidence="1">
    <location>
        <begin position="22"/>
        <end position="41"/>
    </location>
</feature>
<keyword evidence="4" id="KW-1185">Reference proteome</keyword>
<feature type="domain" description="DUF6292" evidence="2">
    <location>
        <begin position="53"/>
        <end position="139"/>
    </location>
</feature>
<evidence type="ECO:0000259" key="2">
    <source>
        <dbReference type="Pfam" id="PF19809"/>
    </source>
</evidence>
<protein>
    <recommendedName>
        <fullName evidence="2">DUF6292 domain-containing protein</fullName>
    </recommendedName>
</protein>
<evidence type="ECO:0000313" key="4">
    <source>
        <dbReference type="Proteomes" id="UP000239203"/>
    </source>
</evidence>
<sequence>MRPRSSRAPGGATRAVALLRPARRDQMHAVPGADPKSAADAGSRELETALAVYVRQVAERIGVPSDAVTHEVTDTATAYIGLTARVAALPLRDLMLVWDERLGWSIAIEPCGNDQPPVICHLGAEIAPAPASVARFVSDVVGGHRYGGGGPTPTRIDRSALAGRMVARPA</sequence>
<dbReference type="Pfam" id="PF19809">
    <property type="entry name" value="DUF6292"/>
    <property type="match status" value="1"/>
</dbReference>
<evidence type="ECO:0000313" key="3">
    <source>
        <dbReference type="EMBL" id="PPK66078.1"/>
    </source>
</evidence>
<evidence type="ECO:0000256" key="1">
    <source>
        <dbReference type="SAM" id="MobiDB-lite"/>
    </source>
</evidence>